<keyword evidence="2" id="KW-0158">Chromosome</keyword>
<dbReference type="SMART" id="SM00220">
    <property type="entry name" value="S_TKc"/>
    <property type="match status" value="1"/>
</dbReference>
<dbReference type="SMART" id="SM00777">
    <property type="entry name" value="Mad3_BUB1_I"/>
    <property type="match status" value="1"/>
</dbReference>
<feature type="coiled-coil region" evidence="5">
    <location>
        <begin position="18"/>
        <end position="45"/>
    </location>
</feature>
<evidence type="ECO:0000256" key="1">
    <source>
        <dbReference type="ARBA" id="ARBA00004629"/>
    </source>
</evidence>
<dbReference type="EMBL" id="KZ305053">
    <property type="protein sequence ID" value="PIA35208.1"/>
    <property type="molecule type" value="Genomic_DNA"/>
</dbReference>
<evidence type="ECO:0000256" key="4">
    <source>
        <dbReference type="ARBA" id="ARBA00023328"/>
    </source>
</evidence>
<dbReference type="PROSITE" id="PS50011">
    <property type="entry name" value="PROTEIN_KINASE_DOM"/>
    <property type="match status" value="1"/>
</dbReference>
<dbReference type="InterPro" id="IPR011009">
    <property type="entry name" value="Kinase-like_dom_sf"/>
</dbReference>
<dbReference type="Pfam" id="PF00069">
    <property type="entry name" value="Pkinase"/>
    <property type="match status" value="1"/>
</dbReference>
<dbReference type="PANTHER" id="PTHR14030:SF4">
    <property type="entry name" value="BUB1 KINASE, ISOFORM A-RELATED"/>
    <property type="match status" value="1"/>
</dbReference>
<dbReference type="OrthoDB" id="248495at2759"/>
<dbReference type="InterPro" id="IPR015661">
    <property type="entry name" value="Bub1/Mad3"/>
</dbReference>
<name>A0A2G5CV95_AQUCA</name>
<dbReference type="STRING" id="218851.A0A2G5CV95"/>
<proteinExistence type="predicted"/>
<dbReference type="PROSITE" id="PS51489">
    <property type="entry name" value="BUB1_N"/>
    <property type="match status" value="1"/>
</dbReference>
<dbReference type="InterPro" id="IPR008271">
    <property type="entry name" value="Ser/Thr_kinase_AS"/>
</dbReference>
<sequence>MEIISNNDDPFFSCLCSIKAALDEIKKSNNNNNKARETLNNLLLSCISKLKDDDRYRNDIRFLKIWILYADSIQDFDSVFKMLEKEDVYLSYAILYLSYAMFLEDKGNFIEADRVYRLGISRDAQPLEELKRVHLEFRKRLGQVLNVGQPQKNGNGKSDKLEKSLINPWSLDTINDLLKKMMPNMMKFKGYYASTKNYSGKVPLSSLQNSSRNKIIEIGGKKYQIKGCAGQGGFAKVFKACVNSNPDEVVALKIQKPPFPWEFYLYRQLDKRISDEERSSFSSADRVHIYSDYSILVCDYIDHGTLQDAINSYIVVGQRMQEVLCIYYSIEMLRMLEALHSVGIIHGDFKPDNLLMRYARDGLKADEFCTRTGPWRDQGLCLIDWGRGIDVNLFPVGTEFNGDCRTSGFRCVEIQEKRPWKFQVDTYGFCVIVHMMIHGSYMAIEKVCSDGNYRYQPTKSILKRYYNVDLWESVFTRLLNVNPGDDHLKTLQSLRKSFEDYMKSNPRLIKDLTELLKKQRATLCA</sequence>
<evidence type="ECO:0000256" key="3">
    <source>
        <dbReference type="ARBA" id="ARBA00022838"/>
    </source>
</evidence>
<dbReference type="GO" id="GO:0000776">
    <property type="term" value="C:kinetochore"/>
    <property type="evidence" value="ECO:0007669"/>
    <property type="project" value="UniProtKB-KW"/>
</dbReference>
<dbReference type="GO" id="GO:0005524">
    <property type="term" value="F:ATP binding"/>
    <property type="evidence" value="ECO:0007669"/>
    <property type="project" value="InterPro"/>
</dbReference>
<comment type="subcellular location">
    <subcellularLocation>
        <location evidence="1">Chromosome</location>
        <location evidence="1">Centromere</location>
        <location evidence="1">Kinetochore</location>
    </subcellularLocation>
</comment>
<dbReference type="GO" id="GO:0032991">
    <property type="term" value="C:protein-containing complex"/>
    <property type="evidence" value="ECO:0007669"/>
    <property type="project" value="UniProtKB-ARBA"/>
</dbReference>
<dbReference type="SUPFAM" id="SSF56112">
    <property type="entry name" value="Protein kinase-like (PK-like)"/>
    <property type="match status" value="1"/>
</dbReference>
<protein>
    <recommendedName>
        <fullName evidence="10">Protein kinase domain-containing protein</fullName>
    </recommendedName>
</protein>
<evidence type="ECO:0000256" key="5">
    <source>
        <dbReference type="SAM" id="Coils"/>
    </source>
</evidence>
<dbReference type="Proteomes" id="UP000230069">
    <property type="component" value="Unassembled WGS sequence"/>
</dbReference>
<keyword evidence="3" id="KW-0995">Kinetochore</keyword>
<evidence type="ECO:0008006" key="10">
    <source>
        <dbReference type="Google" id="ProtNLM"/>
    </source>
</evidence>
<dbReference type="FunCoup" id="A0A2G5CV95">
    <property type="interactions" value="1406"/>
</dbReference>
<dbReference type="Gene3D" id="1.25.40.430">
    <property type="match status" value="1"/>
</dbReference>
<evidence type="ECO:0000313" key="8">
    <source>
        <dbReference type="EMBL" id="PIA35208.1"/>
    </source>
</evidence>
<dbReference type="Gene3D" id="1.10.510.10">
    <property type="entry name" value="Transferase(Phosphotransferase) domain 1"/>
    <property type="match status" value="1"/>
</dbReference>
<keyword evidence="4" id="KW-0137">Centromere</keyword>
<reference evidence="8 9" key="1">
    <citation type="submission" date="2017-09" db="EMBL/GenBank/DDBJ databases">
        <title>WGS assembly of Aquilegia coerulea Goldsmith.</title>
        <authorList>
            <person name="Hodges S."/>
            <person name="Kramer E."/>
            <person name="Nordborg M."/>
            <person name="Tomkins J."/>
            <person name="Borevitz J."/>
            <person name="Derieg N."/>
            <person name="Yan J."/>
            <person name="Mihaltcheva S."/>
            <person name="Hayes R.D."/>
            <person name="Rokhsar D."/>
        </authorList>
    </citation>
    <scope>NUCLEOTIDE SEQUENCE [LARGE SCALE GENOMIC DNA]</scope>
    <source>
        <strain evidence="9">cv. Goldsmith</strain>
    </source>
</reference>
<feature type="domain" description="BUB1 N-terminal" evidence="7">
    <location>
        <begin position="1"/>
        <end position="158"/>
    </location>
</feature>
<evidence type="ECO:0000259" key="6">
    <source>
        <dbReference type="PROSITE" id="PS50011"/>
    </source>
</evidence>
<keyword evidence="9" id="KW-1185">Reference proteome</keyword>
<evidence type="ECO:0000313" key="9">
    <source>
        <dbReference type="Proteomes" id="UP000230069"/>
    </source>
</evidence>
<dbReference type="GO" id="GO:0007094">
    <property type="term" value="P:mitotic spindle assembly checkpoint signaling"/>
    <property type="evidence" value="ECO:0007669"/>
    <property type="project" value="InterPro"/>
</dbReference>
<dbReference type="InterPro" id="IPR013212">
    <property type="entry name" value="Mad3/Bub1_I"/>
</dbReference>
<gene>
    <name evidence="8" type="ORF">AQUCO_03600103v1</name>
</gene>
<evidence type="ECO:0000256" key="2">
    <source>
        <dbReference type="ARBA" id="ARBA00022454"/>
    </source>
</evidence>
<organism evidence="8 9">
    <name type="scientific">Aquilegia coerulea</name>
    <name type="common">Rocky mountain columbine</name>
    <dbReference type="NCBI Taxonomy" id="218851"/>
    <lineage>
        <taxon>Eukaryota</taxon>
        <taxon>Viridiplantae</taxon>
        <taxon>Streptophyta</taxon>
        <taxon>Embryophyta</taxon>
        <taxon>Tracheophyta</taxon>
        <taxon>Spermatophyta</taxon>
        <taxon>Magnoliopsida</taxon>
        <taxon>Ranunculales</taxon>
        <taxon>Ranunculaceae</taxon>
        <taxon>Thalictroideae</taxon>
        <taxon>Aquilegia</taxon>
    </lineage>
</organism>
<dbReference type="PROSITE" id="PS00108">
    <property type="entry name" value="PROTEIN_KINASE_ST"/>
    <property type="match status" value="1"/>
</dbReference>
<dbReference type="PANTHER" id="PTHR14030">
    <property type="entry name" value="MITOTIC CHECKPOINT SERINE/THREONINE-PROTEIN KINASE BUB1"/>
    <property type="match status" value="1"/>
</dbReference>
<accession>A0A2G5CV95</accession>
<dbReference type="InParanoid" id="A0A2G5CV95"/>
<evidence type="ECO:0000259" key="7">
    <source>
        <dbReference type="PROSITE" id="PS51489"/>
    </source>
</evidence>
<dbReference type="GO" id="GO:0004672">
    <property type="term" value="F:protein kinase activity"/>
    <property type="evidence" value="ECO:0007669"/>
    <property type="project" value="InterPro"/>
</dbReference>
<dbReference type="AlphaFoldDB" id="A0A2G5CV95"/>
<dbReference type="GO" id="GO:0051754">
    <property type="term" value="P:meiotic sister chromatid cohesion, centromeric"/>
    <property type="evidence" value="ECO:0007669"/>
    <property type="project" value="TreeGrafter"/>
</dbReference>
<feature type="domain" description="Protein kinase" evidence="6">
    <location>
        <begin position="223"/>
        <end position="523"/>
    </location>
</feature>
<dbReference type="Pfam" id="PF08311">
    <property type="entry name" value="Mad3_BUB1_I"/>
    <property type="match status" value="1"/>
</dbReference>
<keyword evidence="5" id="KW-0175">Coiled coil</keyword>
<dbReference type="InterPro" id="IPR000719">
    <property type="entry name" value="Prot_kinase_dom"/>
</dbReference>